<dbReference type="Gene3D" id="1.10.287.1260">
    <property type="match status" value="1"/>
</dbReference>
<feature type="compositionally biased region" description="Basic and acidic residues" evidence="7">
    <location>
        <begin position="753"/>
        <end position="765"/>
    </location>
</feature>
<dbReference type="SUPFAM" id="SSF82861">
    <property type="entry name" value="Mechanosensitive channel protein MscS (YggB), transmembrane region"/>
    <property type="match status" value="1"/>
</dbReference>
<evidence type="ECO:0000259" key="11">
    <source>
        <dbReference type="Pfam" id="PF21082"/>
    </source>
</evidence>
<keyword evidence="4 8" id="KW-0812">Transmembrane</keyword>
<feature type="domain" description="Moderate conductance mechanosensitive channel YbiO-like transmembrane helix 1" evidence="13">
    <location>
        <begin position="376"/>
        <end position="451"/>
    </location>
</feature>
<evidence type="ECO:0000256" key="4">
    <source>
        <dbReference type="ARBA" id="ARBA00022692"/>
    </source>
</evidence>
<accession>A0A932I2Q9</accession>
<feature type="transmembrane region" description="Helical" evidence="8">
    <location>
        <begin position="344"/>
        <end position="362"/>
    </location>
</feature>
<dbReference type="InterPro" id="IPR006685">
    <property type="entry name" value="MscS_channel_2nd"/>
</dbReference>
<keyword evidence="5 8" id="KW-1133">Transmembrane helix</keyword>
<dbReference type="SUPFAM" id="SSF50182">
    <property type="entry name" value="Sm-like ribonucleoproteins"/>
    <property type="match status" value="1"/>
</dbReference>
<proteinExistence type="inferred from homology"/>
<evidence type="ECO:0000256" key="7">
    <source>
        <dbReference type="SAM" id="MobiDB-lite"/>
    </source>
</evidence>
<gene>
    <name evidence="14" type="ORF">HYZ11_15535</name>
</gene>
<dbReference type="SUPFAM" id="SSF82689">
    <property type="entry name" value="Mechanosensitive channel protein MscS (YggB), C-terminal domain"/>
    <property type="match status" value="1"/>
</dbReference>
<feature type="domain" description="Mechanosensitive ion channel MscS" evidence="10">
    <location>
        <begin position="560"/>
        <end position="623"/>
    </location>
</feature>
<dbReference type="PANTHER" id="PTHR30460">
    <property type="entry name" value="MODERATE CONDUCTANCE MECHANOSENSITIVE CHANNEL YBIO"/>
    <property type="match status" value="1"/>
</dbReference>
<keyword evidence="3" id="KW-1003">Cell membrane</keyword>
<comment type="subcellular location">
    <subcellularLocation>
        <location evidence="1">Cell membrane</location>
        <topology evidence="1">Multi-pass membrane protein</topology>
    </subcellularLocation>
</comment>
<dbReference type="PROSITE" id="PS51257">
    <property type="entry name" value="PROKAR_LIPOPROTEIN"/>
    <property type="match status" value="1"/>
</dbReference>
<dbReference type="InterPro" id="IPR045276">
    <property type="entry name" value="YbiO_bact"/>
</dbReference>
<feature type="transmembrane region" description="Helical" evidence="8">
    <location>
        <begin position="419"/>
        <end position="443"/>
    </location>
</feature>
<dbReference type="Proteomes" id="UP000782312">
    <property type="component" value="Unassembled WGS sequence"/>
</dbReference>
<evidence type="ECO:0000313" key="14">
    <source>
        <dbReference type="EMBL" id="MBI3129018.1"/>
    </source>
</evidence>
<feature type="domain" description="Mechanosensitive ion channel transmembrane helices 2/3" evidence="12">
    <location>
        <begin position="522"/>
        <end position="558"/>
    </location>
</feature>
<dbReference type="InterPro" id="IPR023408">
    <property type="entry name" value="MscS_beta-dom_sf"/>
</dbReference>
<evidence type="ECO:0000256" key="6">
    <source>
        <dbReference type="ARBA" id="ARBA00023136"/>
    </source>
</evidence>
<feature type="transmembrane region" description="Helical" evidence="8">
    <location>
        <begin position="463"/>
        <end position="491"/>
    </location>
</feature>
<name>A0A932I2Q9_UNCTE</name>
<dbReference type="PANTHER" id="PTHR30460:SF0">
    <property type="entry name" value="MODERATE CONDUCTANCE MECHANOSENSITIVE CHANNEL YBIO"/>
    <property type="match status" value="1"/>
</dbReference>
<dbReference type="Pfam" id="PF21082">
    <property type="entry name" value="MS_channel_3rd"/>
    <property type="match status" value="1"/>
</dbReference>
<dbReference type="InterPro" id="IPR049142">
    <property type="entry name" value="MS_channel_1st"/>
</dbReference>
<keyword evidence="6 8" id="KW-0472">Membrane</keyword>
<evidence type="ECO:0000259" key="10">
    <source>
        <dbReference type="Pfam" id="PF00924"/>
    </source>
</evidence>
<feature type="region of interest" description="Disordered" evidence="7">
    <location>
        <begin position="728"/>
        <end position="765"/>
    </location>
</feature>
<comment type="caution">
    <text evidence="14">The sequence shown here is derived from an EMBL/GenBank/DDBJ whole genome shotgun (WGS) entry which is preliminary data.</text>
</comment>
<evidence type="ECO:0000259" key="12">
    <source>
        <dbReference type="Pfam" id="PF21088"/>
    </source>
</evidence>
<evidence type="ECO:0000256" key="3">
    <source>
        <dbReference type="ARBA" id="ARBA00022475"/>
    </source>
</evidence>
<keyword evidence="9" id="KW-0732">Signal</keyword>
<comment type="similarity">
    <text evidence="2">Belongs to the MscS (TC 1.A.23) family.</text>
</comment>
<evidence type="ECO:0000259" key="13">
    <source>
        <dbReference type="Pfam" id="PF25392"/>
    </source>
</evidence>
<dbReference type="Pfam" id="PF25392">
    <property type="entry name" value="MS_channel_TM1"/>
    <property type="match status" value="1"/>
</dbReference>
<organism evidence="14 15">
    <name type="scientific">Tectimicrobiota bacterium</name>
    <dbReference type="NCBI Taxonomy" id="2528274"/>
    <lineage>
        <taxon>Bacteria</taxon>
        <taxon>Pseudomonadati</taxon>
        <taxon>Nitrospinota/Tectimicrobiota group</taxon>
        <taxon>Candidatus Tectimicrobiota</taxon>
    </lineage>
</organism>
<dbReference type="EMBL" id="JACPUR010000037">
    <property type="protein sequence ID" value="MBI3129018.1"/>
    <property type="molecule type" value="Genomic_DNA"/>
</dbReference>
<feature type="transmembrane region" description="Helical" evidence="8">
    <location>
        <begin position="292"/>
        <end position="311"/>
    </location>
</feature>
<dbReference type="InterPro" id="IPR049278">
    <property type="entry name" value="MS_channel_C"/>
</dbReference>
<dbReference type="InterPro" id="IPR011066">
    <property type="entry name" value="MscS_channel_C_sf"/>
</dbReference>
<evidence type="ECO:0000256" key="5">
    <source>
        <dbReference type="ARBA" id="ARBA00022989"/>
    </source>
</evidence>
<dbReference type="Pfam" id="PF21088">
    <property type="entry name" value="MS_channel_1st"/>
    <property type="match status" value="1"/>
</dbReference>
<dbReference type="GO" id="GO:0005886">
    <property type="term" value="C:plasma membrane"/>
    <property type="evidence" value="ECO:0007669"/>
    <property type="project" value="UniProtKB-SubCell"/>
</dbReference>
<dbReference type="InterPro" id="IPR011014">
    <property type="entry name" value="MscS_channel_TM-2"/>
</dbReference>
<feature type="transmembrane region" description="Helical" evidence="8">
    <location>
        <begin position="539"/>
        <end position="561"/>
    </location>
</feature>
<evidence type="ECO:0000256" key="1">
    <source>
        <dbReference type="ARBA" id="ARBA00004651"/>
    </source>
</evidence>
<evidence type="ECO:0000313" key="15">
    <source>
        <dbReference type="Proteomes" id="UP000782312"/>
    </source>
</evidence>
<evidence type="ECO:0000256" key="2">
    <source>
        <dbReference type="ARBA" id="ARBA00008017"/>
    </source>
</evidence>
<feature type="domain" description="Mechanosensitive ion channel MscS C-terminal" evidence="11">
    <location>
        <begin position="630"/>
        <end position="717"/>
    </location>
</feature>
<feature type="transmembrane region" description="Helical" evidence="8">
    <location>
        <begin position="218"/>
        <end position="241"/>
    </location>
</feature>
<protein>
    <submittedName>
        <fullName evidence="14">Mechanosensitive ion channel</fullName>
    </submittedName>
</protein>
<feature type="transmembrane region" description="Helical" evidence="8">
    <location>
        <begin position="141"/>
        <end position="161"/>
    </location>
</feature>
<dbReference type="Gene3D" id="2.30.30.60">
    <property type="match status" value="1"/>
</dbReference>
<feature type="transmembrane region" description="Helical" evidence="8">
    <location>
        <begin position="192"/>
        <end position="212"/>
    </location>
</feature>
<dbReference type="Pfam" id="PF00924">
    <property type="entry name" value="MS_channel_2nd"/>
    <property type="match status" value="1"/>
</dbReference>
<dbReference type="InterPro" id="IPR057485">
    <property type="entry name" value="YbiO-like_TM1"/>
</dbReference>
<dbReference type="GO" id="GO:0008381">
    <property type="term" value="F:mechanosensitive monoatomic ion channel activity"/>
    <property type="evidence" value="ECO:0007669"/>
    <property type="project" value="InterPro"/>
</dbReference>
<dbReference type="AlphaFoldDB" id="A0A932I2Q9"/>
<feature type="chain" id="PRO_5037854595" evidence="9">
    <location>
        <begin position="33"/>
        <end position="765"/>
    </location>
</feature>
<reference evidence="14" key="1">
    <citation type="submission" date="2020-07" db="EMBL/GenBank/DDBJ databases">
        <title>Huge and variable diversity of episymbiotic CPR bacteria and DPANN archaea in groundwater ecosystems.</title>
        <authorList>
            <person name="He C.Y."/>
            <person name="Keren R."/>
            <person name="Whittaker M."/>
            <person name="Farag I.F."/>
            <person name="Doudna J."/>
            <person name="Cate J.H.D."/>
            <person name="Banfield J.F."/>
        </authorList>
    </citation>
    <scope>NUCLEOTIDE SEQUENCE</scope>
    <source>
        <strain evidence="14">NC_groundwater_763_Ag_S-0.2um_68_21</strain>
    </source>
</reference>
<dbReference type="Gene3D" id="3.30.70.100">
    <property type="match status" value="1"/>
</dbReference>
<feature type="transmembrane region" description="Helical" evidence="8">
    <location>
        <begin position="368"/>
        <end position="390"/>
    </location>
</feature>
<dbReference type="InterPro" id="IPR010920">
    <property type="entry name" value="LSM_dom_sf"/>
</dbReference>
<feature type="signal peptide" evidence="9">
    <location>
        <begin position="1"/>
        <end position="32"/>
    </location>
</feature>
<evidence type="ECO:0000256" key="9">
    <source>
        <dbReference type="SAM" id="SignalP"/>
    </source>
</evidence>
<evidence type="ECO:0000256" key="8">
    <source>
        <dbReference type="SAM" id="Phobius"/>
    </source>
</evidence>
<sequence length="765" mass="83411">MPRTIRLTLNSLALGLACAAGLALCLPEGALAAPASSPPAEGIQRQEIESLIRRIENPKEREALVRQLRLLLGAQRGEAPPAPPKEDTSSFDHFFAETVQRLNQTVRETLASFEMVPEKLARIPERWEEAFSRHGGLQAGLRFLVALAAALAFLAAARFLLRRLLPKPSGDGTGHGWFFRVLAALREWLERVLPAGALLAGGSLLVVLLGLGRTEEGLLLIFLWAVFLQLFLQGAVAAFLAPERPGWRPVPVEDETAVYFSLWSNRFILVGVWGEALAQVCRALDLGPELPLLVSHAYRFILLLQILVMVFQQRDRARAFLSLREPENAPGPVRVAVHAWNIAAARWHLIAVPYFVIFYLFWTGGSRARLRLLIEATVLTVVIAAAALALSRLAQLGTRRLFAVNERLRRLVPGIEYRVNLYTPVITTALVVLVWAGAALLILDAWGVPTLALLFSRAGLALLGSLLGIALTTAVAALLIEAARAALEYFLTGRRRADGTPRIPTPQQRTLLPLAFSVFKWAVIVGASISIMANVGVNVAPILAGAGIIGLAVGFGAQSLVKDVITGVFMLLENNIAVGDVVKVKDIGGFVEGFNLRSVRLRDYDGNVHVIPNGSIDVVTNFTKEFSQAVFEIGVAYRENVDEVIEVIREVAEGMRADPEWSSMILEPVEIAGLDKFADSAVVIKGRFKTRPIKQWSVRREFYRRIKNTFDARGIEIPFPYRTLAWAQPKGGEGGSGDGQKAAGAPFPAATGKGERPQEGRKEGA</sequence>
<feature type="transmembrane region" description="Helical" evidence="8">
    <location>
        <begin position="511"/>
        <end position="533"/>
    </location>
</feature>